<dbReference type="InterPro" id="IPR050279">
    <property type="entry name" value="Plant_def-hormone_signal"/>
</dbReference>
<comment type="caution">
    <text evidence="5">The sequence shown here is derived from an EMBL/GenBank/DDBJ whole genome shotgun (WGS) entry which is preliminary data.</text>
</comment>
<keyword evidence="3" id="KW-0568">Pathogenesis-related protein</keyword>
<dbReference type="PANTHER" id="PTHR31213:SF55">
    <property type="entry name" value="STRESS-INDUCED PROTEIN SAM22"/>
    <property type="match status" value="1"/>
</dbReference>
<dbReference type="EMBL" id="JBBPBN010000059">
    <property type="protein sequence ID" value="KAK8988224.1"/>
    <property type="molecule type" value="Genomic_DNA"/>
</dbReference>
<dbReference type="PRINTS" id="PR00634">
    <property type="entry name" value="BETALLERGEN"/>
</dbReference>
<dbReference type="InterPro" id="IPR000916">
    <property type="entry name" value="Bet_v_I/MLP"/>
</dbReference>
<comment type="similarity">
    <text evidence="1">Belongs to the BetVI family.</text>
</comment>
<dbReference type="SMART" id="SM01037">
    <property type="entry name" value="Bet_v_1"/>
    <property type="match status" value="1"/>
</dbReference>
<evidence type="ECO:0000259" key="4">
    <source>
        <dbReference type="SMART" id="SM01037"/>
    </source>
</evidence>
<sequence length="158" mass="17744">MGVVTRETEITSPLPPTKLFKAFALDFDTLFPKAIPYSITTVELLEGDGGVGSIKKVTFAQGWGLNYLKHRVDKLDQDNLSYAYTVFEGELLKNKYERIRFETKFVATPNGGTICKMTAEYYTIGDVKMVEDQIEAENERRGRGFKAVADYLLANPDA</sequence>
<accession>A0ABR2PIG1</accession>
<name>A0ABR2PIG1_9ROSI</name>
<dbReference type="Pfam" id="PF00407">
    <property type="entry name" value="Bet_v_1"/>
    <property type="match status" value="1"/>
</dbReference>
<evidence type="ECO:0000256" key="3">
    <source>
        <dbReference type="ARBA" id="ARBA00023265"/>
    </source>
</evidence>
<proteinExistence type="inferred from homology"/>
<protein>
    <recommendedName>
        <fullName evidence="4">Bet v I/Major latex protein domain-containing protein</fullName>
    </recommendedName>
</protein>
<evidence type="ECO:0000256" key="2">
    <source>
        <dbReference type="ARBA" id="ARBA00022821"/>
    </source>
</evidence>
<keyword evidence="6" id="KW-1185">Reference proteome</keyword>
<dbReference type="InterPro" id="IPR023393">
    <property type="entry name" value="START-like_dom_sf"/>
</dbReference>
<gene>
    <name evidence="5" type="ORF">V6N11_065820</name>
</gene>
<evidence type="ECO:0000256" key="1">
    <source>
        <dbReference type="ARBA" id="ARBA00009744"/>
    </source>
</evidence>
<reference evidence="5 6" key="1">
    <citation type="journal article" date="2024" name="G3 (Bethesda)">
        <title>Genome assembly of Hibiscus sabdariffa L. provides insights into metabolisms of medicinal natural products.</title>
        <authorList>
            <person name="Kim T."/>
        </authorList>
    </citation>
    <scope>NUCLEOTIDE SEQUENCE [LARGE SCALE GENOMIC DNA]</scope>
    <source>
        <strain evidence="5">TK-2024</strain>
        <tissue evidence="5">Old leaves</tissue>
    </source>
</reference>
<keyword evidence="2" id="KW-0611">Plant defense</keyword>
<evidence type="ECO:0000313" key="6">
    <source>
        <dbReference type="Proteomes" id="UP001396334"/>
    </source>
</evidence>
<dbReference type="InterPro" id="IPR024949">
    <property type="entry name" value="Bet_v_I_allergen"/>
</dbReference>
<feature type="domain" description="Bet v I/Major latex protein" evidence="4">
    <location>
        <begin position="1"/>
        <end position="155"/>
    </location>
</feature>
<evidence type="ECO:0000313" key="5">
    <source>
        <dbReference type="EMBL" id="KAK8988224.1"/>
    </source>
</evidence>
<dbReference type="Proteomes" id="UP001396334">
    <property type="component" value="Unassembled WGS sequence"/>
</dbReference>
<organism evidence="5 6">
    <name type="scientific">Hibiscus sabdariffa</name>
    <name type="common">roselle</name>
    <dbReference type="NCBI Taxonomy" id="183260"/>
    <lineage>
        <taxon>Eukaryota</taxon>
        <taxon>Viridiplantae</taxon>
        <taxon>Streptophyta</taxon>
        <taxon>Embryophyta</taxon>
        <taxon>Tracheophyta</taxon>
        <taxon>Spermatophyta</taxon>
        <taxon>Magnoliopsida</taxon>
        <taxon>eudicotyledons</taxon>
        <taxon>Gunneridae</taxon>
        <taxon>Pentapetalae</taxon>
        <taxon>rosids</taxon>
        <taxon>malvids</taxon>
        <taxon>Malvales</taxon>
        <taxon>Malvaceae</taxon>
        <taxon>Malvoideae</taxon>
        <taxon>Hibiscus</taxon>
    </lineage>
</organism>
<dbReference type="Gene3D" id="3.30.530.20">
    <property type="match status" value="1"/>
</dbReference>
<dbReference type="SUPFAM" id="SSF55961">
    <property type="entry name" value="Bet v1-like"/>
    <property type="match status" value="1"/>
</dbReference>
<dbReference type="CDD" id="cd07816">
    <property type="entry name" value="Bet_v1-like"/>
    <property type="match status" value="1"/>
</dbReference>
<dbReference type="PANTHER" id="PTHR31213">
    <property type="entry name" value="OS08G0374000 PROTEIN-RELATED"/>
    <property type="match status" value="1"/>
</dbReference>